<organism evidence="8 9">
    <name type="scientific">Methylosinus sporium</name>
    <dbReference type="NCBI Taxonomy" id="428"/>
    <lineage>
        <taxon>Bacteria</taxon>
        <taxon>Pseudomonadati</taxon>
        <taxon>Pseudomonadota</taxon>
        <taxon>Alphaproteobacteria</taxon>
        <taxon>Hyphomicrobiales</taxon>
        <taxon>Methylocystaceae</taxon>
        <taxon>Methylosinus</taxon>
    </lineage>
</organism>
<dbReference type="RefSeq" id="WP_142863177.1">
    <property type="nucleotide sequence ID" value="NZ_VJMF01000045.1"/>
</dbReference>
<dbReference type="SUPFAM" id="SSF111369">
    <property type="entry name" value="HlyD-like secretion proteins"/>
    <property type="match status" value="1"/>
</dbReference>
<feature type="domain" description="Multidrug resistance protein MdtA-like barrel-sandwich hybrid" evidence="5">
    <location>
        <begin position="19"/>
        <end position="174"/>
    </location>
</feature>
<dbReference type="InterPro" id="IPR030190">
    <property type="entry name" value="MacA_alpha-hairpin_sf"/>
</dbReference>
<reference evidence="8 9" key="1">
    <citation type="submission" date="2019-07" db="EMBL/GenBank/DDBJ databases">
        <title>Ln-dependent methylotrophs.</title>
        <authorList>
            <person name="Tani A."/>
        </authorList>
    </citation>
    <scope>NUCLEOTIDE SEQUENCE [LARGE SCALE GENOMIC DNA]</scope>
    <source>
        <strain evidence="8 9">SM89A</strain>
    </source>
</reference>
<dbReference type="PANTHER" id="PTHR30469">
    <property type="entry name" value="MULTIDRUG RESISTANCE PROTEIN MDTA"/>
    <property type="match status" value="1"/>
</dbReference>
<sequence length="354" mass="37663">MRQDVENNVLATGTLQAIRQVDVGTRVSGQLKSLKVKLGEHVQEGQLLAEIDPILPENELRAAQANLTALDAQRRSAVAKARRSKLELDRQRGMIVKSVTSRRDFEAAEAQSLADEASVIAFDAQIAQAKSQADIAAANLGYTKITAPIEGEVVGVLTQEGQTVVAAQIVPVILKLARLDAMTVRTQVSEADVINVKVGQKVSFTVMGDPDKHYPGTLRAVELAPQNYSEPAQAQSGNQSSATTSGTAAIFYNALFDVPNPDRNLRIGMTAQVSITLGVSRNVLTIPASALREQDLDGRYALRVLAVDGRVESRQVRIGVNNHVAAEVVEGLAEGEAVVTGEMLAAGTAPEASK</sequence>
<dbReference type="GO" id="GO:0030313">
    <property type="term" value="C:cell envelope"/>
    <property type="evidence" value="ECO:0007669"/>
    <property type="project" value="UniProtKB-SubCell"/>
</dbReference>
<dbReference type="AlphaFoldDB" id="A0A549ST07"/>
<dbReference type="Gene3D" id="2.40.50.100">
    <property type="match status" value="1"/>
</dbReference>
<dbReference type="Gene3D" id="6.20.50.140">
    <property type="match status" value="1"/>
</dbReference>
<dbReference type="InterPro" id="IPR058627">
    <property type="entry name" value="MdtA-like_C"/>
</dbReference>
<dbReference type="Proteomes" id="UP000316781">
    <property type="component" value="Unassembled WGS sequence"/>
</dbReference>
<comment type="caution">
    <text evidence="8">The sequence shown here is derived from an EMBL/GenBank/DDBJ whole genome shotgun (WGS) entry which is preliminary data.</text>
</comment>
<evidence type="ECO:0000313" key="8">
    <source>
        <dbReference type="EMBL" id="TRL32749.1"/>
    </source>
</evidence>
<evidence type="ECO:0000259" key="7">
    <source>
        <dbReference type="Pfam" id="PF25990"/>
    </source>
</evidence>
<evidence type="ECO:0000256" key="4">
    <source>
        <dbReference type="ARBA" id="ARBA00023054"/>
    </source>
</evidence>
<dbReference type="Pfam" id="PF25990">
    <property type="entry name" value="Beta-barrel_YknX"/>
    <property type="match status" value="1"/>
</dbReference>
<comment type="similarity">
    <text evidence="2">Belongs to the membrane fusion protein (MFP) (TC 8.A.1) family.</text>
</comment>
<comment type="subcellular location">
    <subcellularLocation>
        <location evidence="1">Cell envelope</location>
    </subcellularLocation>
</comment>
<dbReference type="InterPro" id="IPR058636">
    <property type="entry name" value="Beta-barrel_YknX"/>
</dbReference>
<evidence type="ECO:0000256" key="3">
    <source>
        <dbReference type="ARBA" id="ARBA00022448"/>
    </source>
</evidence>
<evidence type="ECO:0000256" key="1">
    <source>
        <dbReference type="ARBA" id="ARBA00004196"/>
    </source>
</evidence>
<dbReference type="PANTHER" id="PTHR30469:SF33">
    <property type="entry name" value="SLR1207 PROTEIN"/>
    <property type="match status" value="1"/>
</dbReference>
<keyword evidence="3" id="KW-0813">Transport</keyword>
<dbReference type="Gene3D" id="6.10.140.1990">
    <property type="match status" value="1"/>
</dbReference>
<evidence type="ECO:0000313" key="9">
    <source>
        <dbReference type="Proteomes" id="UP000316781"/>
    </source>
</evidence>
<evidence type="ECO:0000256" key="2">
    <source>
        <dbReference type="ARBA" id="ARBA00009477"/>
    </source>
</evidence>
<gene>
    <name evidence="8" type="ORF">FM996_11780</name>
</gene>
<evidence type="ECO:0000259" key="6">
    <source>
        <dbReference type="Pfam" id="PF25967"/>
    </source>
</evidence>
<dbReference type="GO" id="GO:1990281">
    <property type="term" value="C:efflux pump complex"/>
    <property type="evidence" value="ECO:0007669"/>
    <property type="project" value="TreeGrafter"/>
</dbReference>
<dbReference type="NCBIfam" id="TIGR01730">
    <property type="entry name" value="RND_mfp"/>
    <property type="match status" value="1"/>
</dbReference>
<protein>
    <submittedName>
        <fullName evidence="8">Efflux RND transporter periplasmic adaptor subunit</fullName>
    </submittedName>
</protein>
<dbReference type="GO" id="GO:1990195">
    <property type="term" value="C:macrolide transmembrane transporter complex"/>
    <property type="evidence" value="ECO:0007669"/>
    <property type="project" value="InterPro"/>
</dbReference>
<dbReference type="Pfam" id="PF25967">
    <property type="entry name" value="RND-MFP_C"/>
    <property type="match status" value="1"/>
</dbReference>
<name>A0A549ST07_METSR</name>
<proteinExistence type="inferred from homology"/>
<keyword evidence="4" id="KW-0175">Coiled coil</keyword>
<feature type="domain" description="Multidrug resistance protein MdtA-like C-terminal permuted SH3" evidence="6">
    <location>
        <begin position="282"/>
        <end position="342"/>
    </location>
</feature>
<dbReference type="GO" id="GO:0015562">
    <property type="term" value="F:efflux transmembrane transporter activity"/>
    <property type="evidence" value="ECO:0007669"/>
    <property type="project" value="TreeGrafter"/>
</dbReference>
<dbReference type="InterPro" id="IPR006143">
    <property type="entry name" value="RND_pump_MFP"/>
</dbReference>
<dbReference type="InterPro" id="IPR058625">
    <property type="entry name" value="MdtA-like_BSH"/>
</dbReference>
<accession>A0A549ST07</accession>
<dbReference type="Gene3D" id="2.40.30.170">
    <property type="match status" value="1"/>
</dbReference>
<dbReference type="GO" id="GO:0019898">
    <property type="term" value="C:extrinsic component of membrane"/>
    <property type="evidence" value="ECO:0007669"/>
    <property type="project" value="InterPro"/>
</dbReference>
<feature type="domain" description="YknX-like beta-barrel" evidence="7">
    <location>
        <begin position="182"/>
        <end position="275"/>
    </location>
</feature>
<dbReference type="EMBL" id="VJMF01000045">
    <property type="protein sequence ID" value="TRL32749.1"/>
    <property type="molecule type" value="Genomic_DNA"/>
</dbReference>
<dbReference type="Pfam" id="PF25917">
    <property type="entry name" value="BSH_RND"/>
    <property type="match status" value="1"/>
</dbReference>
<evidence type="ECO:0000259" key="5">
    <source>
        <dbReference type="Pfam" id="PF25917"/>
    </source>
</evidence>
<dbReference type="GO" id="GO:1990961">
    <property type="term" value="P:xenobiotic detoxification by transmembrane export across the plasma membrane"/>
    <property type="evidence" value="ECO:0007669"/>
    <property type="project" value="InterPro"/>
</dbReference>